<dbReference type="AlphaFoldDB" id="A0A1Q6R3A4"/>
<reference evidence="1 2" key="1">
    <citation type="journal article" date="2016" name="Nat. Biotechnol.">
        <title>Measurement of bacterial replication rates in microbial communities.</title>
        <authorList>
            <person name="Brown C.T."/>
            <person name="Olm M.R."/>
            <person name="Thomas B.C."/>
            <person name="Banfield J.F."/>
        </authorList>
    </citation>
    <scope>NUCLEOTIDE SEQUENCE [LARGE SCALE GENOMIC DNA]</scope>
    <source>
        <strain evidence="1">46_33</strain>
    </source>
</reference>
<accession>A0A1Q6R3A4</accession>
<proteinExistence type="predicted"/>
<comment type="caution">
    <text evidence="1">The sequence shown here is derived from an EMBL/GenBank/DDBJ whole genome shotgun (WGS) entry which is preliminary data.</text>
</comment>
<protein>
    <submittedName>
        <fullName evidence="1">Uncharacterized protein</fullName>
    </submittedName>
</protein>
<evidence type="ECO:0000313" key="1">
    <source>
        <dbReference type="EMBL" id="OLA36823.1"/>
    </source>
</evidence>
<name>A0A1Q6R3A4_9FIRM</name>
<organism evidence="1 2">
    <name type="scientific">Phascolarctobacterium succinatutens</name>
    <dbReference type="NCBI Taxonomy" id="626940"/>
    <lineage>
        <taxon>Bacteria</taxon>
        <taxon>Bacillati</taxon>
        <taxon>Bacillota</taxon>
        <taxon>Negativicutes</taxon>
        <taxon>Acidaminococcales</taxon>
        <taxon>Acidaminococcaceae</taxon>
        <taxon>Phascolarctobacterium</taxon>
    </lineage>
</organism>
<gene>
    <name evidence="1" type="ORF">BHW43_08540</name>
</gene>
<sequence length="79" mass="9276">MTNLTGAPDIAFKVGHRQIGWHREQSSSQDRDDGLVFLGEAIMQWQFGWYREIKASSSQRDVLALFIFRKKERIYEKSI</sequence>
<evidence type="ECO:0000313" key="2">
    <source>
        <dbReference type="Proteomes" id="UP000186777"/>
    </source>
</evidence>
<dbReference type="EMBL" id="MNTG01000039">
    <property type="protein sequence ID" value="OLA36823.1"/>
    <property type="molecule type" value="Genomic_DNA"/>
</dbReference>
<dbReference type="Proteomes" id="UP000186777">
    <property type="component" value="Unassembled WGS sequence"/>
</dbReference>
<dbReference type="STRING" id="626940.BHW43_08540"/>